<evidence type="ECO:0000313" key="2">
    <source>
        <dbReference type="Proteomes" id="UP000292781"/>
    </source>
</evidence>
<accession>A0A4Q9VY33</accession>
<dbReference type="Proteomes" id="UP000292781">
    <property type="component" value="Unassembled WGS sequence"/>
</dbReference>
<organism evidence="1 2">
    <name type="scientific">Siculibacillus lacustris</name>
    <dbReference type="NCBI Taxonomy" id="1549641"/>
    <lineage>
        <taxon>Bacteria</taxon>
        <taxon>Pseudomonadati</taxon>
        <taxon>Pseudomonadota</taxon>
        <taxon>Alphaproteobacteria</taxon>
        <taxon>Hyphomicrobiales</taxon>
        <taxon>Ancalomicrobiaceae</taxon>
        <taxon>Siculibacillus</taxon>
    </lineage>
</organism>
<gene>
    <name evidence="1" type="ORF">EYW49_00270</name>
</gene>
<dbReference type="OrthoDB" id="5518495at2"/>
<evidence type="ECO:0000313" key="1">
    <source>
        <dbReference type="EMBL" id="TBW41419.1"/>
    </source>
</evidence>
<dbReference type="AlphaFoldDB" id="A0A4Q9VY33"/>
<name>A0A4Q9VY33_9HYPH</name>
<sequence>MRLEPISWEKTPSAEFPYEAEHEGKKLSIRINDFPEEPFYTLFVDLELAENFDDWPKNWKRPK</sequence>
<protein>
    <submittedName>
        <fullName evidence="1">Uncharacterized protein</fullName>
    </submittedName>
</protein>
<dbReference type="EMBL" id="SJFN01000001">
    <property type="protein sequence ID" value="TBW41419.1"/>
    <property type="molecule type" value="Genomic_DNA"/>
</dbReference>
<keyword evidence="2" id="KW-1185">Reference proteome</keyword>
<reference evidence="1 2" key="1">
    <citation type="submission" date="2019-02" db="EMBL/GenBank/DDBJ databases">
        <title>Siculibacillus lacustris gen. nov., sp. nov., a new rosette-forming bacterium isolated from a freshwater crater lake (Lake St. Ana, Romania).</title>
        <authorList>
            <person name="Felfoldi T."/>
            <person name="Marton Z."/>
            <person name="Szabo A."/>
            <person name="Mentes A."/>
            <person name="Boka K."/>
            <person name="Marialigeti K."/>
            <person name="Mathe I."/>
            <person name="Koncz M."/>
            <person name="Schumann P."/>
            <person name="Toth E."/>
        </authorList>
    </citation>
    <scope>NUCLEOTIDE SEQUENCE [LARGE SCALE GENOMIC DNA]</scope>
    <source>
        <strain evidence="1 2">SA-279</strain>
    </source>
</reference>
<proteinExistence type="predicted"/>
<comment type="caution">
    <text evidence="1">The sequence shown here is derived from an EMBL/GenBank/DDBJ whole genome shotgun (WGS) entry which is preliminary data.</text>
</comment>